<gene>
    <name evidence="1" type="ORF">K1Y72_08530</name>
</gene>
<dbReference type="Gene3D" id="2.60.130.10">
    <property type="entry name" value="Aromatic compound dioxygenase"/>
    <property type="match status" value="1"/>
</dbReference>
<dbReference type="SUPFAM" id="SSF49482">
    <property type="entry name" value="Aromatic compound dioxygenase"/>
    <property type="match status" value="1"/>
</dbReference>
<dbReference type="EMBL" id="JAIBOA010000004">
    <property type="protein sequence ID" value="MBW8482405.1"/>
    <property type="molecule type" value="Genomic_DNA"/>
</dbReference>
<dbReference type="RefSeq" id="WP_220164910.1">
    <property type="nucleotide sequence ID" value="NZ_JAIBOA010000004.1"/>
</dbReference>
<proteinExistence type="predicted"/>
<evidence type="ECO:0000313" key="1">
    <source>
        <dbReference type="EMBL" id="MBW8482405.1"/>
    </source>
</evidence>
<dbReference type="Proteomes" id="UP000774570">
    <property type="component" value="Unassembled WGS sequence"/>
</dbReference>
<protein>
    <submittedName>
        <fullName evidence="1">Protocatechuate 3,4-dioxygenase subunit alpha</fullName>
    </submittedName>
</protein>
<evidence type="ECO:0000313" key="2">
    <source>
        <dbReference type="Proteomes" id="UP000774570"/>
    </source>
</evidence>
<keyword evidence="2" id="KW-1185">Reference proteome</keyword>
<dbReference type="InterPro" id="IPR050770">
    <property type="entry name" value="Intradiol_RC_Dioxygenase"/>
</dbReference>
<comment type="caution">
    <text evidence="1">The sequence shown here is derived from an EMBL/GenBank/DDBJ whole genome shotgun (WGS) entry which is preliminary data.</text>
</comment>
<dbReference type="InterPro" id="IPR015889">
    <property type="entry name" value="Intradiol_dOase_core"/>
</dbReference>
<dbReference type="PANTHER" id="PTHR33711:SF9">
    <property type="entry name" value="PROTOCATECHUATE 3,4-DIOXYGENASE ALPHA CHAIN"/>
    <property type="match status" value="1"/>
</dbReference>
<accession>A0ABS7FPT5</accession>
<organism evidence="1 2">
    <name type="scientific">Actinomadura parmotrematis</name>
    <dbReference type="NCBI Taxonomy" id="2864039"/>
    <lineage>
        <taxon>Bacteria</taxon>
        <taxon>Bacillati</taxon>
        <taxon>Actinomycetota</taxon>
        <taxon>Actinomycetes</taxon>
        <taxon>Streptosporangiales</taxon>
        <taxon>Thermomonosporaceae</taxon>
        <taxon>Actinomadura</taxon>
    </lineage>
</organism>
<dbReference type="PANTHER" id="PTHR33711">
    <property type="entry name" value="DIOXYGENASE, PUTATIVE (AFU_ORTHOLOGUE AFUA_2G02910)-RELATED"/>
    <property type="match status" value="1"/>
</dbReference>
<name>A0ABS7FPT5_9ACTN</name>
<reference evidence="1 2" key="1">
    <citation type="submission" date="2021-07" db="EMBL/GenBank/DDBJ databases">
        <title>Actinomadura sp. PM05-2 isolated from lichen.</title>
        <authorList>
            <person name="Somphong A."/>
            <person name="Phongsopitanun W."/>
            <person name="Tanasupawat S."/>
            <person name="Peongsungnone V."/>
        </authorList>
    </citation>
    <scope>NUCLEOTIDE SEQUENCE [LARGE SCALE GENOMIC DNA]</scope>
    <source>
        <strain evidence="1 2">PM05-2</strain>
    </source>
</reference>
<sequence length="166" mass="17239">MSALPPTPSQTVGPYYSLGLPYAGDWEAVPEGTPGAVRMTGRVLDGAGAPVPDAVVEIWTGRPGGVRARGPEGSGFARCSTAPAGAYRLRFVPPAGPYVPVLVFARGLLKPVATRAYLADDPFLAAIPDGRGATLRATWTGDATLEFDVRLQGEGETVFFDYGTGG</sequence>